<evidence type="ECO:0000256" key="3">
    <source>
        <dbReference type="ARBA" id="ARBA00022692"/>
    </source>
</evidence>
<comment type="caution">
    <text evidence="10">The sequence shown here is derived from an EMBL/GenBank/DDBJ whole genome shotgun (WGS) entry which is preliminary data.</text>
</comment>
<proteinExistence type="predicted"/>
<dbReference type="Proteomes" id="UP000783686">
    <property type="component" value="Unassembled WGS sequence"/>
</dbReference>
<evidence type="ECO:0000313" key="11">
    <source>
        <dbReference type="Proteomes" id="UP000614601"/>
    </source>
</evidence>
<evidence type="ECO:0000313" key="10">
    <source>
        <dbReference type="EMBL" id="CAD5229579.1"/>
    </source>
</evidence>
<dbReference type="OrthoDB" id="10017719at2759"/>
<dbReference type="CDD" id="cd00112">
    <property type="entry name" value="LDLa"/>
    <property type="match status" value="2"/>
</dbReference>
<evidence type="ECO:0008006" key="12">
    <source>
        <dbReference type="Google" id="ProtNLM"/>
    </source>
</evidence>
<dbReference type="SMART" id="SM00192">
    <property type="entry name" value="LDLa"/>
    <property type="match status" value="2"/>
</dbReference>
<feature type="disulfide bond" evidence="8">
    <location>
        <begin position="123"/>
        <end position="141"/>
    </location>
</feature>
<dbReference type="SUPFAM" id="SSF57424">
    <property type="entry name" value="LDL receptor-like module"/>
    <property type="match status" value="2"/>
</dbReference>
<feature type="disulfide bond" evidence="8">
    <location>
        <begin position="135"/>
        <end position="150"/>
    </location>
</feature>
<dbReference type="GO" id="GO:0005886">
    <property type="term" value="C:plasma membrane"/>
    <property type="evidence" value="ECO:0007669"/>
    <property type="project" value="TreeGrafter"/>
</dbReference>
<organism evidence="10 11">
    <name type="scientific">Bursaphelenchus okinawaensis</name>
    <dbReference type="NCBI Taxonomy" id="465554"/>
    <lineage>
        <taxon>Eukaryota</taxon>
        <taxon>Metazoa</taxon>
        <taxon>Ecdysozoa</taxon>
        <taxon>Nematoda</taxon>
        <taxon>Chromadorea</taxon>
        <taxon>Rhabditida</taxon>
        <taxon>Tylenchina</taxon>
        <taxon>Tylenchomorpha</taxon>
        <taxon>Aphelenchoidea</taxon>
        <taxon>Aphelenchoididae</taxon>
        <taxon>Bursaphelenchus</taxon>
    </lineage>
</organism>
<evidence type="ECO:0000256" key="8">
    <source>
        <dbReference type="PROSITE-ProRule" id="PRU00124"/>
    </source>
</evidence>
<feature type="disulfide bond" evidence="8">
    <location>
        <begin position="45"/>
        <end position="60"/>
    </location>
</feature>
<dbReference type="PROSITE" id="PS50068">
    <property type="entry name" value="LDLRA_2"/>
    <property type="match status" value="2"/>
</dbReference>
<dbReference type="EMBL" id="CAJFDH010000006">
    <property type="protein sequence ID" value="CAD5229579.1"/>
    <property type="molecule type" value="Genomic_DNA"/>
</dbReference>
<dbReference type="InterPro" id="IPR036055">
    <property type="entry name" value="LDL_receptor-like_sf"/>
</dbReference>
<dbReference type="Pfam" id="PF00057">
    <property type="entry name" value="Ldl_recept_a"/>
    <property type="match status" value="2"/>
</dbReference>
<dbReference type="PANTHER" id="PTHR24270">
    <property type="entry name" value="LOW-DENSITY LIPOPROTEIN RECEPTOR-RELATED"/>
    <property type="match status" value="1"/>
</dbReference>
<comment type="subcellular location">
    <subcellularLocation>
        <location evidence="2">Endomembrane system</location>
    </subcellularLocation>
    <subcellularLocation>
        <location evidence="1">Membrane</location>
        <topology evidence="1">Single-pass membrane protein</topology>
    </subcellularLocation>
</comment>
<evidence type="ECO:0000256" key="2">
    <source>
        <dbReference type="ARBA" id="ARBA00004308"/>
    </source>
</evidence>
<sequence length="159" mass="17509">MKEECRPKPRGAPDEKFVRGDCPARQFECKDVFGNVRCALEQWLCDNRLDCADGIDEMYCDYDSNATTIEPDSDRTSGRHDSINKAPMSNKATGLGNAVSSHGKNTLKQATVPFSSTINCFKCHDGKCVDTSTLCDGKRDCDGGEDEQTCTTTVKGQFF</sequence>
<dbReference type="InterPro" id="IPR023415">
    <property type="entry name" value="LDLR_class-A_CS"/>
</dbReference>
<dbReference type="GO" id="GO:0012505">
    <property type="term" value="C:endomembrane system"/>
    <property type="evidence" value="ECO:0007669"/>
    <property type="project" value="UniProtKB-SubCell"/>
</dbReference>
<evidence type="ECO:0000256" key="7">
    <source>
        <dbReference type="ARBA" id="ARBA00023157"/>
    </source>
</evidence>
<keyword evidence="11" id="KW-1185">Reference proteome</keyword>
<keyword evidence="4" id="KW-0677">Repeat</keyword>
<dbReference type="EMBL" id="CAJFCW020000006">
    <property type="protein sequence ID" value="CAG9127016.1"/>
    <property type="molecule type" value="Genomic_DNA"/>
</dbReference>
<evidence type="ECO:0000256" key="5">
    <source>
        <dbReference type="ARBA" id="ARBA00022989"/>
    </source>
</evidence>
<dbReference type="PRINTS" id="PR00261">
    <property type="entry name" value="LDLRECEPTOR"/>
</dbReference>
<keyword evidence="5" id="KW-1133">Transmembrane helix</keyword>
<evidence type="ECO:0000256" key="4">
    <source>
        <dbReference type="ARBA" id="ARBA00022737"/>
    </source>
</evidence>
<dbReference type="PROSITE" id="PS01209">
    <property type="entry name" value="LDLRA_1"/>
    <property type="match status" value="1"/>
</dbReference>
<evidence type="ECO:0000256" key="6">
    <source>
        <dbReference type="ARBA" id="ARBA00023136"/>
    </source>
</evidence>
<dbReference type="InterPro" id="IPR002172">
    <property type="entry name" value="LDrepeatLR_classA_rpt"/>
</dbReference>
<evidence type="ECO:0000256" key="9">
    <source>
        <dbReference type="SAM" id="MobiDB-lite"/>
    </source>
</evidence>
<keyword evidence="7 8" id="KW-1015">Disulfide bond</keyword>
<dbReference type="InterPro" id="IPR050685">
    <property type="entry name" value="LDLR"/>
</dbReference>
<dbReference type="Proteomes" id="UP000614601">
    <property type="component" value="Unassembled WGS sequence"/>
</dbReference>
<dbReference type="AlphaFoldDB" id="A0A811LQ94"/>
<name>A0A811LQ94_9BILA</name>
<evidence type="ECO:0000256" key="1">
    <source>
        <dbReference type="ARBA" id="ARBA00004167"/>
    </source>
</evidence>
<dbReference type="Gene3D" id="4.10.400.10">
    <property type="entry name" value="Low-density Lipoprotein Receptor"/>
    <property type="match status" value="2"/>
</dbReference>
<accession>A0A811LQ94</accession>
<protein>
    <recommendedName>
        <fullName evidence="12">Lipoprotein receptor</fullName>
    </recommendedName>
</protein>
<keyword evidence="6" id="KW-0472">Membrane</keyword>
<gene>
    <name evidence="10" type="ORF">BOKJ2_LOCUS13638</name>
</gene>
<keyword evidence="3" id="KW-0812">Transmembrane</keyword>
<feature type="compositionally biased region" description="Basic and acidic residues" evidence="9">
    <location>
        <begin position="72"/>
        <end position="83"/>
    </location>
</feature>
<feature type="region of interest" description="Disordered" evidence="9">
    <location>
        <begin position="71"/>
        <end position="100"/>
    </location>
</feature>
<comment type="caution">
    <text evidence="8">Lacks conserved residue(s) required for the propagation of feature annotation.</text>
</comment>
<reference evidence="10" key="1">
    <citation type="submission" date="2020-09" db="EMBL/GenBank/DDBJ databases">
        <authorList>
            <person name="Kikuchi T."/>
        </authorList>
    </citation>
    <scope>NUCLEOTIDE SEQUENCE</scope>
    <source>
        <strain evidence="10">SH1</strain>
    </source>
</reference>
<dbReference type="GO" id="GO:0016192">
    <property type="term" value="P:vesicle-mediated transport"/>
    <property type="evidence" value="ECO:0007669"/>
    <property type="project" value="UniProtKB-ARBA"/>
</dbReference>